<reference evidence="4" key="2">
    <citation type="submission" date="2018-05" db="EMBL/GenBank/DDBJ databases">
        <title>Genome Sequencing of selected type strains of the family Eggerthellaceae.</title>
        <authorList>
            <person name="Danylec N."/>
            <person name="Stoll D.A."/>
            <person name="Doetsch A."/>
            <person name="Huch M."/>
        </authorList>
    </citation>
    <scope>NUCLEOTIDE SEQUENCE [LARGE SCALE GENOMIC DNA]</scope>
    <source>
        <strain evidence="4">DSM 16107</strain>
    </source>
</reference>
<gene>
    <name evidence="1" type="ORF">C1876_02860</name>
    <name evidence="2" type="ORF">DMP09_12795</name>
</gene>
<evidence type="ECO:0000313" key="4">
    <source>
        <dbReference type="Proteomes" id="UP000270112"/>
    </source>
</evidence>
<dbReference type="Proteomes" id="UP000270112">
    <property type="component" value="Unassembled WGS sequence"/>
</dbReference>
<evidence type="ECO:0000313" key="1">
    <source>
        <dbReference type="EMBL" id="RDB70670.1"/>
    </source>
</evidence>
<evidence type="ECO:0000313" key="2">
    <source>
        <dbReference type="EMBL" id="RNM40778.1"/>
    </source>
</evidence>
<dbReference type="InterPro" id="IPR006944">
    <property type="entry name" value="Phage/GTA_portal"/>
</dbReference>
<organism evidence="2 4">
    <name type="scientific">Eggerthella sinensis</name>
    <dbReference type="NCBI Taxonomy" id="242230"/>
    <lineage>
        <taxon>Bacteria</taxon>
        <taxon>Bacillati</taxon>
        <taxon>Actinomycetota</taxon>
        <taxon>Coriobacteriia</taxon>
        <taxon>Eggerthellales</taxon>
        <taxon>Eggerthellaceae</taxon>
        <taxon>Eggerthella</taxon>
    </lineage>
</organism>
<proteinExistence type="predicted"/>
<reference evidence="1 3" key="1">
    <citation type="journal article" date="2018" name="Elife">
        <title>Discovery and characterization of a prevalent human gut bacterial enzyme sufficient for the inactivation of a family of plant toxins.</title>
        <authorList>
            <person name="Koppel N."/>
            <person name="Bisanz J.E."/>
            <person name="Pandelia M.E."/>
            <person name="Turnbaugh P.J."/>
            <person name="Balskus E.P."/>
        </authorList>
    </citation>
    <scope>NUCLEOTIDE SEQUENCE [LARGE SCALE GENOMIC DNA]</scope>
    <source>
        <strain evidence="1 3">DSM 16107</strain>
    </source>
</reference>
<keyword evidence="3" id="KW-1185">Reference proteome</keyword>
<sequence length="519" mass="56431">MQRRHMRPIREALAAWWNGDARTSVDDMARTSPPGGGSYSQLGLVDAMPAPARIDRYGALLSNDFMACETVKARAMRSLPVSVLRREDNGRVPAEGHPLSAVLHRPNALMSWGDLVAWAVIRRDVFGTAYVKAVRDELTGDVRELRPVLSHVSSSFDRATGTATYSAAGDYFNDPWTCREDDVVVIKTDASEDGGRTGRSIVELAAEDIGLSVDLVRFYRTLVENGNHFPGWLETEGKLDAGDVKAVRESLDSTRGPENAGSIRIFDRGLKYHEVELTLAGMDIVAQERFVLEKVCRACHVDMHHVYADDKAAATTATGSEIDFVKNTVLPDVTSIEQAFQPVLDRAVSLGGSDSGFRLKFNVNGLLRGDFKARMEGYRIGVYAGIFTRAYCATQEDIPWLPGQDRLLQPTAYYVLDEDGVPQLPEAATEGTSGQSDGVSGIDEKAVEGALRRLGPVIDDAGKRIEKRARADGDCARTREFAASVMAPVELAAAHAGAYLATGRLVDEAIRKGAEDAQG</sequence>
<name>A0A3N0IUX9_9ACTN</name>
<comment type="caution">
    <text evidence="2">The sequence shown here is derived from an EMBL/GenBank/DDBJ whole genome shotgun (WGS) entry which is preliminary data.</text>
</comment>
<dbReference type="EMBL" id="PPTT01000004">
    <property type="protein sequence ID" value="RDB70670.1"/>
    <property type="molecule type" value="Genomic_DNA"/>
</dbReference>
<reference evidence="2" key="3">
    <citation type="journal article" date="2019" name="Microbiol. Resour. Announc.">
        <title>Draft Genome Sequences of Type Strains of Gordonibacter faecihominis, Paraeggerthella hongkongensis, Parvibacter caecicola,Slackia equolifaciens, Slackia faecicanis, and Slackia isoflavoniconvertens.</title>
        <authorList>
            <person name="Danylec N."/>
            <person name="Stoll D.A."/>
            <person name="Dotsch A."/>
            <person name="Huch M."/>
        </authorList>
    </citation>
    <scope>NUCLEOTIDE SEQUENCE</scope>
    <source>
        <strain evidence="2">DSM 16107</strain>
    </source>
</reference>
<evidence type="ECO:0000313" key="3">
    <source>
        <dbReference type="Proteomes" id="UP000253817"/>
    </source>
</evidence>
<dbReference type="Pfam" id="PF04860">
    <property type="entry name" value="Phage_portal"/>
    <property type="match status" value="1"/>
</dbReference>
<dbReference type="Proteomes" id="UP000253817">
    <property type="component" value="Unassembled WGS sequence"/>
</dbReference>
<dbReference type="AlphaFoldDB" id="A0A3N0IUX9"/>
<accession>A0A3N0IUX9</accession>
<evidence type="ECO:0008006" key="5">
    <source>
        <dbReference type="Google" id="ProtNLM"/>
    </source>
</evidence>
<protein>
    <recommendedName>
        <fullName evidence="5">Phage portal protein</fullName>
    </recommendedName>
</protein>
<dbReference type="EMBL" id="QICC01000064">
    <property type="protein sequence ID" value="RNM40778.1"/>
    <property type="molecule type" value="Genomic_DNA"/>
</dbReference>